<dbReference type="PROSITE" id="PS51273">
    <property type="entry name" value="GATASE_TYPE_1"/>
    <property type="match status" value="1"/>
</dbReference>
<keyword evidence="4" id="KW-1185">Reference proteome</keyword>
<dbReference type="AlphaFoldDB" id="A0A7K1GJI8"/>
<dbReference type="Gene3D" id="3.40.50.880">
    <property type="match status" value="1"/>
</dbReference>
<dbReference type="InterPro" id="IPR006221">
    <property type="entry name" value="TrpG/PapA_dom"/>
</dbReference>
<dbReference type="CDD" id="cd01743">
    <property type="entry name" value="GATase1_Anthranilate_Synthase"/>
    <property type="match status" value="1"/>
</dbReference>
<dbReference type="Pfam" id="PF00117">
    <property type="entry name" value="GATase"/>
    <property type="match status" value="1"/>
</dbReference>
<comment type="caution">
    <text evidence="3">The sequence shown here is derived from an EMBL/GenBank/DDBJ whole genome shotgun (WGS) entry which is preliminary data.</text>
</comment>
<dbReference type="Proteomes" id="UP000488936">
    <property type="component" value="Unassembled WGS sequence"/>
</dbReference>
<proteinExistence type="predicted"/>
<dbReference type="NCBIfam" id="TIGR00566">
    <property type="entry name" value="trpG_papA"/>
    <property type="match status" value="1"/>
</dbReference>
<dbReference type="GO" id="GO:0005829">
    <property type="term" value="C:cytosol"/>
    <property type="evidence" value="ECO:0007669"/>
    <property type="project" value="TreeGrafter"/>
</dbReference>
<dbReference type="InterPro" id="IPR017926">
    <property type="entry name" value="GATASE"/>
</dbReference>
<dbReference type="EMBL" id="WMJY01000005">
    <property type="protein sequence ID" value="MTH29041.1"/>
    <property type="molecule type" value="Genomic_DNA"/>
</dbReference>
<protein>
    <submittedName>
        <fullName evidence="3">Aminodeoxychorismate/anthranilate synthase component II</fullName>
    </submittedName>
</protein>
<name>A0A7K1GJI8_9FLAO</name>
<dbReference type="PRINTS" id="PR00096">
    <property type="entry name" value="GATASE"/>
</dbReference>
<sequence length="186" mass="21201">MKILVIDNYDSFVYNLIYIIKEQADHQVDVIRNDQLTIQDINQYDKILLSPGPGIPHEAGQLMEVIHTYAKSKDILGICLGHQALGQYMGMQLKQLAEPFHGISSKINIVEHDILFDGVSNHTPIAHYHSWVVDTPPDEIIVTAYDDEGNVMAYKHRELNIRGLQFHPESILTVEGKKMITNWLNN</sequence>
<dbReference type="FunFam" id="3.40.50.880:FF:000003">
    <property type="entry name" value="Anthranilate synthase component II"/>
    <property type="match status" value="1"/>
</dbReference>
<dbReference type="GO" id="GO:0004049">
    <property type="term" value="F:anthranilate synthase activity"/>
    <property type="evidence" value="ECO:0007669"/>
    <property type="project" value="TreeGrafter"/>
</dbReference>
<organism evidence="3 4">
    <name type="scientific">Myroides pelagicus</name>
    <dbReference type="NCBI Taxonomy" id="270914"/>
    <lineage>
        <taxon>Bacteria</taxon>
        <taxon>Pseudomonadati</taxon>
        <taxon>Bacteroidota</taxon>
        <taxon>Flavobacteriia</taxon>
        <taxon>Flavobacteriales</taxon>
        <taxon>Flavobacteriaceae</taxon>
        <taxon>Myroides</taxon>
    </lineage>
</organism>
<gene>
    <name evidence="3" type="ORF">GJV77_03795</name>
</gene>
<evidence type="ECO:0000256" key="1">
    <source>
        <dbReference type="ARBA" id="ARBA00022962"/>
    </source>
</evidence>
<dbReference type="RefSeq" id="WP_155035023.1">
    <property type="nucleotide sequence ID" value="NZ_JAYMMG010000003.1"/>
</dbReference>
<keyword evidence="1" id="KW-0315">Glutamine amidotransferase</keyword>
<dbReference type="GO" id="GO:0000162">
    <property type="term" value="P:L-tryptophan biosynthetic process"/>
    <property type="evidence" value="ECO:0007669"/>
    <property type="project" value="TreeGrafter"/>
</dbReference>
<evidence type="ECO:0000313" key="4">
    <source>
        <dbReference type="Proteomes" id="UP000488936"/>
    </source>
</evidence>
<dbReference type="PRINTS" id="PR00099">
    <property type="entry name" value="CPSGATASE"/>
</dbReference>
<dbReference type="PANTHER" id="PTHR43418:SF4">
    <property type="entry name" value="MULTIFUNCTIONAL TRYPTOPHAN BIOSYNTHESIS PROTEIN"/>
    <property type="match status" value="1"/>
</dbReference>
<dbReference type="InterPro" id="IPR050472">
    <property type="entry name" value="Anth_synth/Amidotransfase"/>
</dbReference>
<evidence type="ECO:0000259" key="2">
    <source>
        <dbReference type="Pfam" id="PF00117"/>
    </source>
</evidence>
<dbReference type="OrthoDB" id="9786812at2"/>
<feature type="domain" description="Glutamine amidotransferase" evidence="2">
    <location>
        <begin position="4"/>
        <end position="184"/>
    </location>
</feature>
<dbReference type="InterPro" id="IPR029062">
    <property type="entry name" value="Class_I_gatase-like"/>
</dbReference>
<accession>A0A7K1GJI8</accession>
<dbReference type="PRINTS" id="PR00097">
    <property type="entry name" value="ANTSNTHASEII"/>
</dbReference>
<reference evidence="3 4" key="1">
    <citation type="journal article" date="2006" name="Int. J. Syst. Evol. Microbiol.">
        <title>Myroides pelagicus sp. nov., isolated from seawater in Thailand.</title>
        <authorList>
            <person name="Yoon J."/>
            <person name="Maneerat S."/>
            <person name="Kawai F."/>
            <person name="Yokota A."/>
        </authorList>
    </citation>
    <scope>NUCLEOTIDE SEQUENCE [LARGE SCALE GENOMIC DNA]</scope>
    <source>
        <strain evidence="3 4">SM1T</strain>
    </source>
</reference>
<evidence type="ECO:0000313" key="3">
    <source>
        <dbReference type="EMBL" id="MTH29041.1"/>
    </source>
</evidence>
<dbReference type="SUPFAM" id="SSF52317">
    <property type="entry name" value="Class I glutamine amidotransferase-like"/>
    <property type="match status" value="1"/>
</dbReference>
<dbReference type="PANTHER" id="PTHR43418">
    <property type="entry name" value="MULTIFUNCTIONAL TRYPTOPHAN BIOSYNTHESIS PROTEIN-RELATED"/>
    <property type="match status" value="1"/>
</dbReference>